<dbReference type="Pfam" id="PF02892">
    <property type="entry name" value="zf-BED"/>
    <property type="match status" value="1"/>
</dbReference>
<gene>
    <name evidence="5" type="ORF">PanWU01x14_000960</name>
</gene>
<accession>A0A2P5E4X0</accession>
<dbReference type="EMBL" id="JXTB01000001">
    <property type="protein sequence ID" value="PON80540.1"/>
    <property type="molecule type" value="Genomic_DNA"/>
</dbReference>
<dbReference type="PANTHER" id="PTHR34396">
    <property type="entry name" value="OS03G0264950 PROTEIN-RELATED"/>
    <property type="match status" value="1"/>
</dbReference>
<dbReference type="OrthoDB" id="1937726at2759"/>
<dbReference type="InterPro" id="IPR053031">
    <property type="entry name" value="Cuticle_assoc_protein"/>
</dbReference>
<sequence>VTLKDEYSLKDSTLLAKRKLTSDVWNHFKTQNIDRLMKAIYNYCEKKLGRESKNGTNHLREH</sequence>
<dbReference type="InterPro" id="IPR003656">
    <property type="entry name" value="Znf_BED"/>
</dbReference>
<evidence type="ECO:0000313" key="6">
    <source>
        <dbReference type="Proteomes" id="UP000237105"/>
    </source>
</evidence>
<evidence type="ECO:0000259" key="4">
    <source>
        <dbReference type="Pfam" id="PF02892"/>
    </source>
</evidence>
<evidence type="ECO:0000256" key="3">
    <source>
        <dbReference type="ARBA" id="ARBA00022833"/>
    </source>
</evidence>
<dbReference type="Proteomes" id="UP000237105">
    <property type="component" value="Unassembled WGS sequence"/>
</dbReference>
<feature type="non-terminal residue" evidence="5">
    <location>
        <position position="1"/>
    </location>
</feature>
<proteinExistence type="predicted"/>
<evidence type="ECO:0000256" key="1">
    <source>
        <dbReference type="ARBA" id="ARBA00022723"/>
    </source>
</evidence>
<keyword evidence="1" id="KW-0479">Metal-binding</keyword>
<keyword evidence="6" id="KW-1185">Reference proteome</keyword>
<dbReference type="GO" id="GO:0005634">
    <property type="term" value="C:nucleus"/>
    <property type="evidence" value="ECO:0007669"/>
    <property type="project" value="TreeGrafter"/>
</dbReference>
<dbReference type="GO" id="GO:0006357">
    <property type="term" value="P:regulation of transcription by RNA polymerase II"/>
    <property type="evidence" value="ECO:0007669"/>
    <property type="project" value="TreeGrafter"/>
</dbReference>
<dbReference type="GO" id="GO:1990837">
    <property type="term" value="F:sequence-specific double-stranded DNA binding"/>
    <property type="evidence" value="ECO:0007669"/>
    <property type="project" value="TreeGrafter"/>
</dbReference>
<feature type="domain" description="BED-type" evidence="4">
    <location>
        <begin position="22"/>
        <end position="62"/>
    </location>
</feature>
<organism evidence="5 6">
    <name type="scientific">Parasponia andersonii</name>
    <name type="common">Sponia andersonii</name>
    <dbReference type="NCBI Taxonomy" id="3476"/>
    <lineage>
        <taxon>Eukaryota</taxon>
        <taxon>Viridiplantae</taxon>
        <taxon>Streptophyta</taxon>
        <taxon>Embryophyta</taxon>
        <taxon>Tracheophyta</taxon>
        <taxon>Spermatophyta</taxon>
        <taxon>Magnoliopsida</taxon>
        <taxon>eudicotyledons</taxon>
        <taxon>Gunneridae</taxon>
        <taxon>Pentapetalae</taxon>
        <taxon>rosids</taxon>
        <taxon>fabids</taxon>
        <taxon>Rosales</taxon>
        <taxon>Cannabaceae</taxon>
        <taxon>Parasponia</taxon>
    </lineage>
</organism>
<keyword evidence="3" id="KW-0862">Zinc</keyword>
<evidence type="ECO:0000256" key="2">
    <source>
        <dbReference type="ARBA" id="ARBA00022771"/>
    </source>
</evidence>
<reference evidence="6" key="1">
    <citation type="submission" date="2016-06" db="EMBL/GenBank/DDBJ databases">
        <title>Parallel loss of symbiosis genes in relatives of nitrogen-fixing non-legume Parasponia.</title>
        <authorList>
            <person name="Van Velzen R."/>
            <person name="Holmer R."/>
            <person name="Bu F."/>
            <person name="Rutten L."/>
            <person name="Van Zeijl A."/>
            <person name="Liu W."/>
            <person name="Santuari L."/>
            <person name="Cao Q."/>
            <person name="Sharma T."/>
            <person name="Shen D."/>
            <person name="Roswanjaya Y."/>
            <person name="Wardhani T."/>
            <person name="Kalhor M.S."/>
            <person name="Jansen J."/>
            <person name="Van den Hoogen J."/>
            <person name="Gungor B."/>
            <person name="Hartog M."/>
            <person name="Hontelez J."/>
            <person name="Verver J."/>
            <person name="Yang W.-C."/>
            <person name="Schijlen E."/>
            <person name="Repin R."/>
            <person name="Schilthuizen M."/>
            <person name="Schranz E."/>
            <person name="Heidstra R."/>
            <person name="Miyata K."/>
            <person name="Fedorova E."/>
            <person name="Kohlen W."/>
            <person name="Bisseling T."/>
            <person name="Smit S."/>
            <person name="Geurts R."/>
        </authorList>
    </citation>
    <scope>NUCLEOTIDE SEQUENCE [LARGE SCALE GENOMIC DNA]</scope>
    <source>
        <strain evidence="6">cv. WU1-14</strain>
    </source>
</reference>
<evidence type="ECO:0000313" key="5">
    <source>
        <dbReference type="EMBL" id="PON80540.1"/>
    </source>
</evidence>
<comment type="caution">
    <text evidence="5">The sequence shown here is derived from an EMBL/GenBank/DDBJ whole genome shotgun (WGS) entry which is preliminary data.</text>
</comment>
<keyword evidence="2" id="KW-0863">Zinc-finger</keyword>
<protein>
    <submittedName>
        <fullName evidence="5">Zinc finger, BED-type</fullName>
    </submittedName>
</protein>
<dbReference type="PANTHER" id="PTHR34396:SF25">
    <property type="entry name" value="BOUNDARY ELEMENT ASSOCIATED FACTOR"/>
    <property type="match status" value="1"/>
</dbReference>
<dbReference type="GO" id="GO:0008270">
    <property type="term" value="F:zinc ion binding"/>
    <property type="evidence" value="ECO:0007669"/>
    <property type="project" value="UniProtKB-KW"/>
</dbReference>
<dbReference type="AlphaFoldDB" id="A0A2P5E4X0"/>
<name>A0A2P5E4X0_PARAD</name>